<evidence type="ECO:0000256" key="7">
    <source>
        <dbReference type="ARBA" id="ARBA00023239"/>
    </source>
</evidence>
<organism evidence="9">
    <name type="scientific">freshwater metagenome</name>
    <dbReference type="NCBI Taxonomy" id="449393"/>
    <lineage>
        <taxon>unclassified sequences</taxon>
        <taxon>metagenomes</taxon>
        <taxon>ecological metagenomes</taxon>
    </lineage>
</organism>
<evidence type="ECO:0000256" key="2">
    <source>
        <dbReference type="ARBA" id="ARBA00001968"/>
    </source>
</evidence>
<keyword evidence="5" id="KW-0479">Metal-binding</keyword>
<accession>A0A6J7EH99</accession>
<dbReference type="EMBL" id="CAFBLP010000034">
    <property type="protein sequence ID" value="CAB4880670.1"/>
    <property type="molecule type" value="Genomic_DNA"/>
</dbReference>
<proteinExistence type="inferred from homology"/>
<dbReference type="GO" id="GO:0019288">
    <property type="term" value="P:isopentenyl diphosphate biosynthetic process, methylerythritol 4-phosphate pathway"/>
    <property type="evidence" value="ECO:0007669"/>
    <property type="project" value="UniProtKB-UniPathway"/>
</dbReference>
<evidence type="ECO:0000256" key="6">
    <source>
        <dbReference type="ARBA" id="ARBA00023229"/>
    </source>
</evidence>
<evidence type="ECO:0000256" key="1">
    <source>
        <dbReference type="ARBA" id="ARBA00000200"/>
    </source>
</evidence>
<reference evidence="9" key="1">
    <citation type="submission" date="2020-05" db="EMBL/GenBank/DDBJ databases">
        <authorList>
            <person name="Chiriac C."/>
            <person name="Salcher M."/>
            <person name="Ghai R."/>
            <person name="Kavagutti S V."/>
        </authorList>
    </citation>
    <scope>NUCLEOTIDE SEQUENCE</scope>
</reference>
<evidence type="ECO:0000259" key="8">
    <source>
        <dbReference type="Pfam" id="PF02542"/>
    </source>
</evidence>
<comment type="cofactor">
    <cofactor evidence="2">
        <name>a divalent metal cation</name>
        <dbReference type="ChEBI" id="CHEBI:60240"/>
    </cofactor>
</comment>
<evidence type="ECO:0000256" key="3">
    <source>
        <dbReference type="ARBA" id="ARBA00004709"/>
    </source>
</evidence>
<dbReference type="NCBIfam" id="TIGR00151">
    <property type="entry name" value="ispF"/>
    <property type="match status" value="1"/>
</dbReference>
<evidence type="ECO:0000256" key="4">
    <source>
        <dbReference type="ARBA" id="ARBA00012579"/>
    </source>
</evidence>
<evidence type="ECO:0000256" key="5">
    <source>
        <dbReference type="ARBA" id="ARBA00022723"/>
    </source>
</evidence>
<evidence type="ECO:0000313" key="9">
    <source>
        <dbReference type="EMBL" id="CAB4880670.1"/>
    </source>
</evidence>
<dbReference type="AlphaFoldDB" id="A0A6J7EH99"/>
<feature type="domain" description="2-C-methyl-D-erythritol 2,4-cyclodiphosphate synthase" evidence="8">
    <location>
        <begin position="6"/>
        <end position="158"/>
    </location>
</feature>
<dbReference type="Gene3D" id="3.30.1330.50">
    <property type="entry name" value="2-C-methyl-D-erythritol 2,4-cyclodiphosphate synthase"/>
    <property type="match status" value="1"/>
</dbReference>
<dbReference type="PANTHER" id="PTHR43181">
    <property type="entry name" value="2-C-METHYL-D-ERYTHRITOL 2,4-CYCLODIPHOSPHATE SYNTHASE, CHLOROPLASTIC"/>
    <property type="match status" value="1"/>
</dbReference>
<protein>
    <recommendedName>
        <fullName evidence="4">2-C-methyl-D-erythritol 2,4-cyclodiphosphate synthase</fullName>
        <ecNumber evidence="4">4.6.1.12</ecNumber>
    </recommendedName>
</protein>
<dbReference type="InterPro" id="IPR036571">
    <property type="entry name" value="MECDP_synthase_sf"/>
</dbReference>
<keyword evidence="7" id="KW-0456">Lyase</keyword>
<keyword evidence="6" id="KW-0414">Isoprene biosynthesis</keyword>
<dbReference type="UniPathway" id="UPA00056">
    <property type="reaction ID" value="UER00095"/>
</dbReference>
<dbReference type="FunFam" id="3.30.1330.50:FF:000003">
    <property type="entry name" value="2-C-methyl-D-erythritol 2,4-cyclodiphosphate synthase"/>
    <property type="match status" value="1"/>
</dbReference>
<dbReference type="InterPro" id="IPR020555">
    <property type="entry name" value="MECDP_synthase_CS"/>
</dbReference>
<comment type="catalytic activity">
    <reaction evidence="1">
        <text>4-CDP-2-C-methyl-D-erythritol 2-phosphate = 2-C-methyl-D-erythritol 2,4-cyclic diphosphate + CMP</text>
        <dbReference type="Rhea" id="RHEA:23864"/>
        <dbReference type="ChEBI" id="CHEBI:57919"/>
        <dbReference type="ChEBI" id="CHEBI:58483"/>
        <dbReference type="ChEBI" id="CHEBI:60377"/>
        <dbReference type="EC" id="4.6.1.12"/>
    </reaction>
</comment>
<dbReference type="GO" id="GO:0046872">
    <property type="term" value="F:metal ion binding"/>
    <property type="evidence" value="ECO:0007669"/>
    <property type="project" value="UniProtKB-KW"/>
</dbReference>
<dbReference type="SUPFAM" id="SSF69765">
    <property type="entry name" value="IpsF-like"/>
    <property type="match status" value="1"/>
</dbReference>
<gene>
    <name evidence="9" type="ORF">UFOPK3376_01493</name>
</gene>
<sequence>MTLPIIRVGQGFDIHRFSDDPQRALVLGGVVFDGERGLHGHSDADAVAHAVTDALLGAAGLGDIGQHFPDTDARWAGADSLMLLRHAAGLVTDAGWMIGNVDCSVVCEQPKLAPRRDEMQQRLSMATGAPVTVKGRRAEGLGALGRNEGIACWAVAVILRQATQP</sequence>
<dbReference type="Pfam" id="PF02542">
    <property type="entry name" value="YgbB"/>
    <property type="match status" value="1"/>
</dbReference>
<dbReference type="InterPro" id="IPR003526">
    <property type="entry name" value="MECDP_synthase"/>
</dbReference>
<dbReference type="GO" id="GO:0008685">
    <property type="term" value="F:2-C-methyl-D-erythritol 2,4-cyclodiphosphate synthase activity"/>
    <property type="evidence" value="ECO:0007669"/>
    <property type="project" value="UniProtKB-EC"/>
</dbReference>
<dbReference type="HAMAP" id="MF_00107">
    <property type="entry name" value="IspF"/>
    <property type="match status" value="1"/>
</dbReference>
<dbReference type="CDD" id="cd00554">
    <property type="entry name" value="MECDP_synthase"/>
    <property type="match status" value="1"/>
</dbReference>
<dbReference type="GO" id="GO:0016114">
    <property type="term" value="P:terpenoid biosynthetic process"/>
    <property type="evidence" value="ECO:0007669"/>
    <property type="project" value="InterPro"/>
</dbReference>
<comment type="pathway">
    <text evidence="3">Isoprenoid biosynthesis; isopentenyl diphosphate biosynthesis via DXP pathway; isopentenyl diphosphate from 1-deoxy-D-xylulose 5-phosphate: step 4/6.</text>
</comment>
<name>A0A6J7EH99_9ZZZZ</name>
<dbReference type="EC" id="4.6.1.12" evidence="4"/>
<dbReference type="PROSITE" id="PS01350">
    <property type="entry name" value="ISPF"/>
    <property type="match status" value="1"/>
</dbReference>
<dbReference type="PANTHER" id="PTHR43181:SF1">
    <property type="entry name" value="2-C-METHYL-D-ERYTHRITOL 2,4-CYCLODIPHOSPHATE SYNTHASE, CHLOROPLASTIC"/>
    <property type="match status" value="1"/>
</dbReference>